<reference evidence="2" key="1">
    <citation type="journal article" date="2022" name="Mol. Ecol. Resour.">
        <title>The genomes of chicory, endive, great burdock and yacon provide insights into Asteraceae palaeo-polyploidization history and plant inulin production.</title>
        <authorList>
            <person name="Fan W."/>
            <person name="Wang S."/>
            <person name="Wang H."/>
            <person name="Wang A."/>
            <person name="Jiang F."/>
            <person name="Liu H."/>
            <person name="Zhao H."/>
            <person name="Xu D."/>
            <person name="Zhang Y."/>
        </authorList>
    </citation>
    <scope>NUCLEOTIDE SEQUENCE [LARGE SCALE GENOMIC DNA]</scope>
    <source>
        <strain evidence="2">cv. Punajuju</strain>
    </source>
</reference>
<proteinExistence type="predicted"/>
<organism evidence="1 2">
    <name type="scientific">Cichorium intybus</name>
    <name type="common">Chicory</name>
    <dbReference type="NCBI Taxonomy" id="13427"/>
    <lineage>
        <taxon>Eukaryota</taxon>
        <taxon>Viridiplantae</taxon>
        <taxon>Streptophyta</taxon>
        <taxon>Embryophyta</taxon>
        <taxon>Tracheophyta</taxon>
        <taxon>Spermatophyta</taxon>
        <taxon>Magnoliopsida</taxon>
        <taxon>eudicotyledons</taxon>
        <taxon>Gunneridae</taxon>
        <taxon>Pentapetalae</taxon>
        <taxon>asterids</taxon>
        <taxon>campanulids</taxon>
        <taxon>Asterales</taxon>
        <taxon>Asteraceae</taxon>
        <taxon>Cichorioideae</taxon>
        <taxon>Cichorieae</taxon>
        <taxon>Cichoriinae</taxon>
        <taxon>Cichorium</taxon>
    </lineage>
</organism>
<keyword evidence="2" id="KW-1185">Reference proteome</keyword>
<gene>
    <name evidence="1" type="ORF">L2E82_22310</name>
</gene>
<evidence type="ECO:0000313" key="1">
    <source>
        <dbReference type="EMBL" id="KAI3751262.1"/>
    </source>
</evidence>
<accession>A0ACB9DXH6</accession>
<reference evidence="1 2" key="2">
    <citation type="journal article" date="2022" name="Mol. Ecol. Resour.">
        <title>The genomes of chicory, endive, great burdock and yacon provide insights into Asteraceae paleo-polyploidization history and plant inulin production.</title>
        <authorList>
            <person name="Fan W."/>
            <person name="Wang S."/>
            <person name="Wang H."/>
            <person name="Wang A."/>
            <person name="Jiang F."/>
            <person name="Liu H."/>
            <person name="Zhao H."/>
            <person name="Xu D."/>
            <person name="Zhang Y."/>
        </authorList>
    </citation>
    <scope>NUCLEOTIDE SEQUENCE [LARGE SCALE GENOMIC DNA]</scope>
    <source>
        <strain evidence="2">cv. Punajuju</strain>
        <tissue evidence="1">Leaves</tissue>
    </source>
</reference>
<protein>
    <submittedName>
        <fullName evidence="1">Uncharacterized protein</fullName>
    </submittedName>
</protein>
<comment type="caution">
    <text evidence="1">The sequence shown here is derived from an EMBL/GenBank/DDBJ whole genome shotgun (WGS) entry which is preliminary data.</text>
</comment>
<dbReference type="Proteomes" id="UP001055811">
    <property type="component" value="Linkage Group LG04"/>
</dbReference>
<evidence type="ECO:0000313" key="2">
    <source>
        <dbReference type="Proteomes" id="UP001055811"/>
    </source>
</evidence>
<sequence>MYQKPVKEMKRSDILKEQDHEQEEYTRKKNPSFPGLEDEEDYIDDDDDGDDDDADADAELEQGDHNSASTSRHKNGSTSSNSTVEESDKKGNSATGSVRPYVRSKNPRLRWTPELHLRFIHAVEKLGGQERATPKLVLQLMNIKGLSISHVKSHLQMYRSKKTDDPSQAVSEQRLLYESDDHHIYNFSQLPMLQSFSQRSISNFRYSDGLWNRHTNPDCIPLVGGLSNEVYGSRAERLIFQRNNSSNFRCHENNNGEESQLRLFGDHYGGPRDKQSRCKTQTDDRDIIINDQDKIALKRKAVNQDKIALKRKAVNQQDPENHDIDLNLSLQVKTREDDDTRNNEVNESGLSLSLFSSISAKSSGDIRRSKHAKTVGGSSSTTLDLTL</sequence>
<dbReference type="EMBL" id="CM042012">
    <property type="protein sequence ID" value="KAI3751262.1"/>
    <property type="molecule type" value="Genomic_DNA"/>
</dbReference>
<name>A0ACB9DXH6_CICIN</name>